<evidence type="ECO:0000313" key="1">
    <source>
        <dbReference type="EMBL" id="KAH3789029.1"/>
    </source>
</evidence>
<protein>
    <submittedName>
        <fullName evidence="1">Uncharacterized protein</fullName>
    </submittedName>
</protein>
<reference evidence="1" key="2">
    <citation type="submission" date="2020-11" db="EMBL/GenBank/DDBJ databases">
        <authorList>
            <person name="McCartney M.A."/>
            <person name="Auch B."/>
            <person name="Kono T."/>
            <person name="Mallez S."/>
            <person name="Becker A."/>
            <person name="Gohl D.M."/>
            <person name="Silverstein K.A.T."/>
            <person name="Koren S."/>
            <person name="Bechman K.B."/>
            <person name="Herman A."/>
            <person name="Abrahante J.E."/>
            <person name="Garbe J."/>
        </authorList>
    </citation>
    <scope>NUCLEOTIDE SEQUENCE</scope>
    <source>
        <strain evidence="1">Duluth1</strain>
        <tissue evidence="1">Whole animal</tissue>
    </source>
</reference>
<gene>
    <name evidence="1" type="ORF">DPMN_167196</name>
</gene>
<reference evidence="1" key="1">
    <citation type="journal article" date="2019" name="bioRxiv">
        <title>The Genome of the Zebra Mussel, Dreissena polymorpha: A Resource for Invasive Species Research.</title>
        <authorList>
            <person name="McCartney M.A."/>
            <person name="Auch B."/>
            <person name="Kono T."/>
            <person name="Mallez S."/>
            <person name="Zhang Y."/>
            <person name="Obille A."/>
            <person name="Becker A."/>
            <person name="Abrahante J.E."/>
            <person name="Garbe J."/>
            <person name="Badalamenti J.P."/>
            <person name="Herman A."/>
            <person name="Mangelson H."/>
            <person name="Liachko I."/>
            <person name="Sullivan S."/>
            <person name="Sone E.D."/>
            <person name="Koren S."/>
            <person name="Silverstein K.A.T."/>
            <person name="Beckman K.B."/>
            <person name="Gohl D.M."/>
        </authorList>
    </citation>
    <scope>NUCLEOTIDE SEQUENCE</scope>
    <source>
        <strain evidence="1">Duluth1</strain>
        <tissue evidence="1">Whole animal</tissue>
    </source>
</reference>
<dbReference type="AlphaFoldDB" id="A0A9D4F0E8"/>
<name>A0A9D4F0E8_DREPO</name>
<dbReference type="EMBL" id="JAIWYP010000008">
    <property type="protein sequence ID" value="KAH3789029.1"/>
    <property type="molecule type" value="Genomic_DNA"/>
</dbReference>
<comment type="caution">
    <text evidence="1">The sequence shown here is derived from an EMBL/GenBank/DDBJ whole genome shotgun (WGS) entry which is preliminary data.</text>
</comment>
<organism evidence="1 2">
    <name type="scientific">Dreissena polymorpha</name>
    <name type="common">Zebra mussel</name>
    <name type="synonym">Mytilus polymorpha</name>
    <dbReference type="NCBI Taxonomy" id="45954"/>
    <lineage>
        <taxon>Eukaryota</taxon>
        <taxon>Metazoa</taxon>
        <taxon>Spiralia</taxon>
        <taxon>Lophotrochozoa</taxon>
        <taxon>Mollusca</taxon>
        <taxon>Bivalvia</taxon>
        <taxon>Autobranchia</taxon>
        <taxon>Heteroconchia</taxon>
        <taxon>Euheterodonta</taxon>
        <taxon>Imparidentia</taxon>
        <taxon>Neoheterodontei</taxon>
        <taxon>Myida</taxon>
        <taxon>Dreissenoidea</taxon>
        <taxon>Dreissenidae</taxon>
        <taxon>Dreissena</taxon>
    </lineage>
</organism>
<evidence type="ECO:0000313" key="2">
    <source>
        <dbReference type="Proteomes" id="UP000828390"/>
    </source>
</evidence>
<accession>A0A9D4F0E8</accession>
<keyword evidence="2" id="KW-1185">Reference proteome</keyword>
<dbReference type="Proteomes" id="UP000828390">
    <property type="component" value="Unassembled WGS sequence"/>
</dbReference>
<sequence>MSFCANHVHCQSATPRNRYNSVRLRLMRQSKHPVQGRHGDFIPSRTFKTKLCTRLLRNSRSSIRSSDPPIQLRLPADNDWCTYESRSEKTGHNACAQSLITDLPVQSAQSNQGRHFPPKLDFRYGGTALELKIPL</sequence>
<proteinExistence type="predicted"/>